<keyword evidence="1" id="KW-1133">Transmembrane helix</keyword>
<evidence type="ECO:0000256" key="1">
    <source>
        <dbReference type="SAM" id="Phobius"/>
    </source>
</evidence>
<sequence length="181" mass="20179">MGTRFRTPRVLRGNERGLAAPTLVVSDEALPNETEELPGAVCYDLAEEHLARLDACYQRLSEEHGRLRLRLALIYRLVIGILPVSIVFLGAALAGLLLAAPLEWSIGAAALAIVLSLALLRLHQRYQRELEEHLQHLQELYVAYLECFRAYEVADAQKRGEAIASLLAHWQGPHQPPLSCE</sequence>
<keyword evidence="1" id="KW-0812">Transmembrane</keyword>
<gene>
    <name evidence="2" type="ORF">KTA_35420</name>
</gene>
<feature type="transmembrane region" description="Helical" evidence="1">
    <location>
        <begin position="104"/>
        <end position="122"/>
    </location>
</feature>
<organism evidence="2">
    <name type="scientific">Thermogemmatispora argillosa</name>
    <dbReference type="NCBI Taxonomy" id="2045280"/>
    <lineage>
        <taxon>Bacteria</taxon>
        <taxon>Bacillati</taxon>
        <taxon>Chloroflexota</taxon>
        <taxon>Ktedonobacteria</taxon>
        <taxon>Thermogemmatisporales</taxon>
        <taxon>Thermogemmatisporaceae</taxon>
        <taxon>Thermogemmatispora</taxon>
    </lineage>
</organism>
<accession>A0A455T400</accession>
<protein>
    <submittedName>
        <fullName evidence="2">Uncharacterized protein</fullName>
    </submittedName>
</protein>
<feature type="transmembrane region" description="Helical" evidence="1">
    <location>
        <begin position="73"/>
        <end position="98"/>
    </location>
</feature>
<reference evidence="2" key="1">
    <citation type="submission" date="2018-12" db="EMBL/GenBank/DDBJ databases">
        <title>Novel natural products biosynthetic potential of the class Ktedonobacteria.</title>
        <authorList>
            <person name="Zheng Y."/>
            <person name="Saitou A."/>
            <person name="Wang C.M."/>
            <person name="Toyoda A."/>
            <person name="Minakuchi Y."/>
            <person name="Sekiguchi Y."/>
            <person name="Ueda K."/>
            <person name="Takano H."/>
            <person name="Sakai Y."/>
            <person name="Yokota A."/>
            <person name="Yabe S."/>
        </authorList>
    </citation>
    <scope>NUCLEOTIDE SEQUENCE</scope>
    <source>
        <strain evidence="2">A3-2</strain>
    </source>
</reference>
<evidence type="ECO:0000313" key="2">
    <source>
        <dbReference type="EMBL" id="BBH95343.1"/>
    </source>
</evidence>
<dbReference type="AlphaFoldDB" id="A0A455T400"/>
<keyword evidence="1" id="KW-0472">Membrane</keyword>
<name>A0A455T400_9CHLR</name>
<dbReference type="EMBL" id="AP019377">
    <property type="protein sequence ID" value="BBH95343.1"/>
    <property type="molecule type" value="Genomic_DNA"/>
</dbReference>
<proteinExistence type="predicted"/>